<accession>A0A7W7BQE9</accession>
<proteinExistence type="predicted"/>
<protein>
    <submittedName>
        <fullName evidence="2">Oxygen-dependent protoporphyrinogen oxidase</fullName>
        <ecNumber evidence="2">1.3.3.4</ecNumber>
    </submittedName>
</protein>
<evidence type="ECO:0000259" key="1">
    <source>
        <dbReference type="Pfam" id="PF01593"/>
    </source>
</evidence>
<dbReference type="PANTHER" id="PTHR42923">
    <property type="entry name" value="PROTOPORPHYRINOGEN OXIDASE"/>
    <property type="match status" value="1"/>
</dbReference>
<evidence type="ECO:0000313" key="3">
    <source>
        <dbReference type="Proteomes" id="UP000573729"/>
    </source>
</evidence>
<dbReference type="Proteomes" id="UP000573729">
    <property type="component" value="Unassembled WGS sequence"/>
</dbReference>
<dbReference type="InterPro" id="IPR002937">
    <property type="entry name" value="Amino_oxidase"/>
</dbReference>
<dbReference type="RefSeq" id="WP_184215126.1">
    <property type="nucleotide sequence ID" value="NZ_JACHMD010000001.1"/>
</dbReference>
<dbReference type="Gene3D" id="3.90.660.20">
    <property type="entry name" value="Protoporphyrinogen oxidase, mitochondrial, domain 2"/>
    <property type="match status" value="1"/>
</dbReference>
<dbReference type="GO" id="GO:0004729">
    <property type="term" value="F:oxygen-dependent protoporphyrinogen oxidase activity"/>
    <property type="evidence" value="ECO:0007669"/>
    <property type="project" value="UniProtKB-EC"/>
</dbReference>
<gene>
    <name evidence="2" type="ORF">BKA24_000695</name>
</gene>
<reference evidence="2 3" key="1">
    <citation type="submission" date="2020-08" db="EMBL/GenBank/DDBJ databases">
        <title>Sequencing the genomes of 1000 actinobacteria strains.</title>
        <authorList>
            <person name="Klenk H.-P."/>
        </authorList>
    </citation>
    <scope>NUCLEOTIDE SEQUENCE [LARGE SCALE GENOMIC DNA]</scope>
    <source>
        <strain evidence="2 3">DSM 24947</strain>
    </source>
</reference>
<organism evidence="2 3">
    <name type="scientific">Microbacterium marinum</name>
    <dbReference type="NCBI Taxonomy" id="421115"/>
    <lineage>
        <taxon>Bacteria</taxon>
        <taxon>Bacillati</taxon>
        <taxon>Actinomycetota</taxon>
        <taxon>Actinomycetes</taxon>
        <taxon>Micrococcales</taxon>
        <taxon>Microbacteriaceae</taxon>
        <taxon>Microbacterium</taxon>
    </lineage>
</organism>
<dbReference type="Gene3D" id="3.50.50.60">
    <property type="entry name" value="FAD/NAD(P)-binding domain"/>
    <property type="match status" value="1"/>
</dbReference>
<feature type="domain" description="Amine oxidase" evidence="1">
    <location>
        <begin position="24"/>
        <end position="459"/>
    </location>
</feature>
<sequence length="474" mass="48849">MTSDAPDLVSHARSSRVVVIGGGMAGLIAALECARVGMAVTVLESGDRFGGLVQAAELDGRLVDTAADGFRSAPGALADLIDELDLRGKVVPARDQDTWVAGAFGVAPLPRASILGIPANPFDDRTRRIVGWAGAWRAYVDRLRPPLTIGKTRSLGALVRARMGSRVADRMVAPLSHGIHGLSPELVDVDRAARGLNAALTRTGSLSGGVAQQLPDDSAADGDRPTRATLRGGMATLVDALVAHLTDLDVDLRLGATATALDSEGQGWAVTSTSGGESSRLPASAVIVATDEAAARRLLAAHVSGLDGAVLSPDDVDVATLLLDEPDLDRSPRGHAVYVVPGSAPAIAVVHASATWPHAAGDPHVVRVTLPASDATDAAVIAEATRAASEMLGVTIAGPRAAHRRRAPRALPGSALAPERDELEARLRAGANLGVVGAWIGGNGLARVVEDAKTEAERVRSELLWGPRAEDAPR</sequence>
<keyword evidence="2" id="KW-0560">Oxidoreductase</keyword>
<keyword evidence="3" id="KW-1185">Reference proteome</keyword>
<name>A0A7W7BQE9_9MICO</name>
<dbReference type="EC" id="1.3.3.4" evidence="2"/>
<dbReference type="InterPro" id="IPR050464">
    <property type="entry name" value="Zeta_carotene_desat/Oxidored"/>
</dbReference>
<dbReference type="SUPFAM" id="SSF51905">
    <property type="entry name" value="FAD/NAD(P)-binding domain"/>
    <property type="match status" value="1"/>
</dbReference>
<evidence type="ECO:0000313" key="2">
    <source>
        <dbReference type="EMBL" id="MBB4665986.1"/>
    </source>
</evidence>
<dbReference type="AlphaFoldDB" id="A0A7W7BQE9"/>
<dbReference type="SUPFAM" id="SSF54373">
    <property type="entry name" value="FAD-linked reductases, C-terminal domain"/>
    <property type="match status" value="1"/>
</dbReference>
<dbReference type="Pfam" id="PF01593">
    <property type="entry name" value="Amino_oxidase"/>
    <property type="match status" value="1"/>
</dbReference>
<dbReference type="InterPro" id="IPR036188">
    <property type="entry name" value="FAD/NAD-bd_sf"/>
</dbReference>
<dbReference type="EMBL" id="JACHMD010000001">
    <property type="protein sequence ID" value="MBB4665986.1"/>
    <property type="molecule type" value="Genomic_DNA"/>
</dbReference>
<dbReference type="Gene3D" id="1.10.3110.10">
    <property type="entry name" value="protoporphyrinogen ix oxidase, domain 3"/>
    <property type="match status" value="1"/>
</dbReference>
<dbReference type="PRINTS" id="PR00411">
    <property type="entry name" value="PNDRDTASEI"/>
</dbReference>
<comment type="caution">
    <text evidence="2">The sequence shown here is derived from an EMBL/GenBank/DDBJ whole genome shotgun (WGS) entry which is preliminary data.</text>
</comment>